<dbReference type="PATRIC" id="fig|1423767.3.peg.473"/>
<dbReference type="Pfam" id="PF08532">
    <property type="entry name" value="Glyco_hydro_42M"/>
    <property type="match status" value="1"/>
</dbReference>
<gene>
    <name evidence="2" type="ORF">FC59_GL000457</name>
</gene>
<dbReference type="RefSeq" id="WP_420804974.1">
    <property type="nucleotide sequence ID" value="NZ_AZFU01000017.1"/>
</dbReference>
<dbReference type="EMBL" id="AZFU01000017">
    <property type="protein sequence ID" value="KRM04768.1"/>
    <property type="molecule type" value="Genomic_DNA"/>
</dbReference>
<comment type="caution">
    <text evidence="2">The sequence shown here is derived from an EMBL/GenBank/DDBJ whole genome shotgun (WGS) entry which is preliminary data.</text>
</comment>
<feature type="domain" description="Beta-galactosidase trimerisation" evidence="1">
    <location>
        <begin position="1"/>
        <end position="48"/>
    </location>
</feature>
<dbReference type="AlphaFoldDB" id="A0A0R1VGH0"/>
<organism evidence="2 3">
    <name type="scientific">Lactobacillus kitasatonis DSM 16761 = JCM 1039</name>
    <dbReference type="NCBI Taxonomy" id="1423767"/>
    <lineage>
        <taxon>Bacteria</taxon>
        <taxon>Bacillati</taxon>
        <taxon>Bacillota</taxon>
        <taxon>Bacilli</taxon>
        <taxon>Lactobacillales</taxon>
        <taxon>Lactobacillaceae</taxon>
        <taxon>Lactobacillus</taxon>
    </lineage>
</organism>
<proteinExistence type="predicted"/>
<evidence type="ECO:0000259" key="1">
    <source>
        <dbReference type="Pfam" id="PF08532"/>
    </source>
</evidence>
<dbReference type="SUPFAM" id="SSF52317">
    <property type="entry name" value="Class I glutamine amidotransferase-like"/>
    <property type="match status" value="1"/>
</dbReference>
<dbReference type="Proteomes" id="UP000051307">
    <property type="component" value="Unassembled WGS sequence"/>
</dbReference>
<dbReference type="GO" id="GO:0004565">
    <property type="term" value="F:beta-galactosidase activity"/>
    <property type="evidence" value="ECO:0007669"/>
    <property type="project" value="InterPro"/>
</dbReference>
<accession>A0A0R1VGH0</accession>
<dbReference type="GO" id="GO:0005975">
    <property type="term" value="P:carbohydrate metabolic process"/>
    <property type="evidence" value="ECO:0007669"/>
    <property type="project" value="InterPro"/>
</dbReference>
<protein>
    <recommendedName>
        <fullName evidence="1">Beta-galactosidase trimerisation domain-containing protein</fullName>
    </recommendedName>
</protein>
<dbReference type="InterPro" id="IPR013738">
    <property type="entry name" value="Beta_galactosidase_Trimer"/>
</dbReference>
<evidence type="ECO:0000313" key="2">
    <source>
        <dbReference type="EMBL" id="KRM04768.1"/>
    </source>
</evidence>
<name>A0A0R1VGH0_9LACO</name>
<sequence>MKDVTGIWVEESDAMVLGQKVRVKMDDKEYETSLMCDLIHPNKAKFWQATLMSFTLSLLRLLKMIMVKAGLVRWNQVRSPRFDTIIQPHCA</sequence>
<dbReference type="InterPro" id="IPR029062">
    <property type="entry name" value="Class_I_gatase-like"/>
</dbReference>
<evidence type="ECO:0000313" key="3">
    <source>
        <dbReference type="Proteomes" id="UP000051307"/>
    </source>
</evidence>
<reference evidence="2 3" key="1">
    <citation type="journal article" date="2015" name="Genome Announc.">
        <title>Expanding the biotechnology potential of lactobacilli through comparative genomics of 213 strains and associated genera.</title>
        <authorList>
            <person name="Sun Z."/>
            <person name="Harris H.M."/>
            <person name="McCann A."/>
            <person name="Guo C."/>
            <person name="Argimon S."/>
            <person name="Zhang W."/>
            <person name="Yang X."/>
            <person name="Jeffery I.B."/>
            <person name="Cooney J.C."/>
            <person name="Kagawa T.F."/>
            <person name="Liu W."/>
            <person name="Song Y."/>
            <person name="Salvetti E."/>
            <person name="Wrobel A."/>
            <person name="Rasinkangas P."/>
            <person name="Parkhill J."/>
            <person name="Rea M.C."/>
            <person name="O'Sullivan O."/>
            <person name="Ritari J."/>
            <person name="Douillard F.P."/>
            <person name="Paul Ross R."/>
            <person name="Yang R."/>
            <person name="Briner A.E."/>
            <person name="Felis G.E."/>
            <person name="de Vos W.M."/>
            <person name="Barrangou R."/>
            <person name="Klaenhammer T.R."/>
            <person name="Caufield P.W."/>
            <person name="Cui Y."/>
            <person name="Zhang H."/>
            <person name="O'Toole P.W."/>
        </authorList>
    </citation>
    <scope>NUCLEOTIDE SEQUENCE [LARGE SCALE GENOMIC DNA]</scope>
    <source>
        <strain evidence="2 3">DSM 16761</strain>
    </source>
</reference>